<keyword evidence="1" id="KW-0812">Transmembrane</keyword>
<keyword evidence="3" id="KW-1185">Reference proteome</keyword>
<evidence type="ECO:0000313" key="3">
    <source>
        <dbReference type="Proteomes" id="UP000595437"/>
    </source>
</evidence>
<sequence>MAQGSLNIPWIPISLSLTRIYLRRALFTPGGVIKVLIFLLKAIRIWSNHCIDPRDGS</sequence>
<dbReference type="AlphaFoldDB" id="A0A7T8JUM2"/>
<keyword evidence="1" id="KW-0472">Membrane</keyword>
<evidence type="ECO:0000256" key="1">
    <source>
        <dbReference type="SAM" id="Phobius"/>
    </source>
</evidence>
<protein>
    <submittedName>
        <fullName evidence="2">Uncharacterized protein</fullName>
    </submittedName>
</protein>
<dbReference type="EMBL" id="CP045906">
    <property type="protein sequence ID" value="QQP34525.1"/>
    <property type="molecule type" value="Genomic_DNA"/>
</dbReference>
<proteinExistence type="predicted"/>
<gene>
    <name evidence="2" type="ORF">FKW44_022428</name>
</gene>
<organism evidence="2 3">
    <name type="scientific">Caligus rogercresseyi</name>
    <name type="common">Sea louse</name>
    <dbReference type="NCBI Taxonomy" id="217165"/>
    <lineage>
        <taxon>Eukaryota</taxon>
        <taxon>Metazoa</taxon>
        <taxon>Ecdysozoa</taxon>
        <taxon>Arthropoda</taxon>
        <taxon>Crustacea</taxon>
        <taxon>Multicrustacea</taxon>
        <taxon>Hexanauplia</taxon>
        <taxon>Copepoda</taxon>
        <taxon>Siphonostomatoida</taxon>
        <taxon>Caligidae</taxon>
        <taxon>Caligus</taxon>
    </lineage>
</organism>
<feature type="transmembrane region" description="Helical" evidence="1">
    <location>
        <begin position="20"/>
        <end position="40"/>
    </location>
</feature>
<keyword evidence="1" id="KW-1133">Transmembrane helix</keyword>
<accession>A0A7T8JUM2</accession>
<dbReference type="Proteomes" id="UP000595437">
    <property type="component" value="Chromosome 17"/>
</dbReference>
<reference evidence="3" key="1">
    <citation type="submission" date="2021-01" db="EMBL/GenBank/DDBJ databases">
        <title>Caligus Genome Assembly.</title>
        <authorList>
            <person name="Gallardo-Escarate C."/>
        </authorList>
    </citation>
    <scope>NUCLEOTIDE SEQUENCE [LARGE SCALE GENOMIC DNA]</scope>
</reference>
<name>A0A7T8JUM2_CALRO</name>
<evidence type="ECO:0000313" key="2">
    <source>
        <dbReference type="EMBL" id="QQP34525.1"/>
    </source>
</evidence>